<evidence type="ECO:0000313" key="2">
    <source>
        <dbReference type="Proteomes" id="UP000268093"/>
    </source>
</evidence>
<gene>
    <name evidence="1" type="ORF">BC936DRAFT_143891</name>
</gene>
<sequence length="297" mass="33689">MSQPKSPYQIYSFLSKVRRALPDESDFTDLTSALLIPRAAMPPAELTAAVVPIFRRSSDPSLFSRFQLMANAAQNDPNYEAMLVRILESMDVLEKMAFELRDERKFSGYLLALRMDDPNASHEEVMASLDTFMNTQLDEEGRAKVKRVFLETAVAEELGLADSTLEAAYQITGSLQLYLGILSTLQLYTQQNWSWDNVVAHVYELVMAQRPYVWEELSAFLDDVRERACDFDYIGESYEQYVQHTFLDNGGQQYLDTEIDREIVQHKLGVLAMETKDAVGVPQADAGRRARDAIAQS</sequence>
<organism evidence="1 2">
    <name type="scientific">Jimgerdemannia flammicorona</name>
    <dbReference type="NCBI Taxonomy" id="994334"/>
    <lineage>
        <taxon>Eukaryota</taxon>
        <taxon>Fungi</taxon>
        <taxon>Fungi incertae sedis</taxon>
        <taxon>Mucoromycota</taxon>
        <taxon>Mucoromycotina</taxon>
        <taxon>Endogonomycetes</taxon>
        <taxon>Endogonales</taxon>
        <taxon>Endogonaceae</taxon>
        <taxon>Jimgerdemannia</taxon>
    </lineage>
</organism>
<evidence type="ECO:0000313" key="1">
    <source>
        <dbReference type="EMBL" id="RUO95502.1"/>
    </source>
</evidence>
<keyword evidence="2" id="KW-1185">Reference proteome</keyword>
<dbReference type="OrthoDB" id="2156793at2759"/>
<accession>A0A432ZYD4</accession>
<reference evidence="1 2" key="1">
    <citation type="journal article" date="2018" name="New Phytol.">
        <title>Phylogenomics of Endogonaceae and evolution of mycorrhizas within Mucoromycota.</title>
        <authorList>
            <person name="Chang Y."/>
            <person name="Desiro A."/>
            <person name="Na H."/>
            <person name="Sandor L."/>
            <person name="Lipzen A."/>
            <person name="Clum A."/>
            <person name="Barry K."/>
            <person name="Grigoriev I.V."/>
            <person name="Martin F.M."/>
            <person name="Stajich J.E."/>
            <person name="Smith M.E."/>
            <person name="Bonito G."/>
            <person name="Spatafora J.W."/>
        </authorList>
    </citation>
    <scope>NUCLEOTIDE SEQUENCE [LARGE SCALE GENOMIC DNA]</scope>
    <source>
        <strain evidence="1 2">GMNB39</strain>
    </source>
</reference>
<comment type="caution">
    <text evidence="1">The sequence shown here is derived from an EMBL/GenBank/DDBJ whole genome shotgun (WGS) entry which is preliminary data.</text>
</comment>
<proteinExistence type="predicted"/>
<dbReference type="EMBL" id="RBNI01029128">
    <property type="protein sequence ID" value="RUO95502.1"/>
    <property type="molecule type" value="Genomic_DNA"/>
</dbReference>
<dbReference type="Proteomes" id="UP000268093">
    <property type="component" value="Unassembled WGS sequence"/>
</dbReference>
<name>A0A432ZYD4_9FUNG</name>
<protein>
    <submittedName>
        <fullName evidence="1">Uncharacterized protein</fullName>
    </submittedName>
</protein>